<organism evidence="3 4">
    <name type="scientific">Paracoccus marcusii</name>
    <dbReference type="NCBI Taxonomy" id="59779"/>
    <lineage>
        <taxon>Bacteria</taxon>
        <taxon>Pseudomonadati</taxon>
        <taxon>Pseudomonadota</taxon>
        <taxon>Alphaproteobacteria</taxon>
        <taxon>Rhodobacterales</taxon>
        <taxon>Paracoccaceae</taxon>
        <taxon>Paracoccus</taxon>
    </lineage>
</organism>
<dbReference type="Pfam" id="PF00248">
    <property type="entry name" value="Aldo_ket_red"/>
    <property type="match status" value="1"/>
</dbReference>
<evidence type="ECO:0000256" key="1">
    <source>
        <dbReference type="ARBA" id="ARBA00023002"/>
    </source>
</evidence>
<reference evidence="3 4" key="1">
    <citation type="submission" date="2023-02" db="EMBL/GenBank/DDBJ databases">
        <title>Whole genome sequenc of Paracoccus marcusii MBLB0836.</title>
        <authorList>
            <person name="Seo M.-J."/>
            <person name="Cho E.-S."/>
            <person name="Hwang C.Y."/>
        </authorList>
    </citation>
    <scope>NUCLEOTIDE SEQUENCE [LARGE SCALE GENOMIC DNA]</scope>
    <source>
        <strain evidence="3 4">MBLB0836</strain>
    </source>
</reference>
<dbReference type="CDD" id="cd19080">
    <property type="entry name" value="AKR_AKR9A_9B"/>
    <property type="match status" value="1"/>
</dbReference>
<dbReference type="EMBL" id="CP117466">
    <property type="protein sequence ID" value="WDA11825.1"/>
    <property type="molecule type" value="Genomic_DNA"/>
</dbReference>
<dbReference type="Proteomes" id="UP001216899">
    <property type="component" value="Chromosome"/>
</dbReference>
<keyword evidence="1" id="KW-0560">Oxidoreductase</keyword>
<sequence>MQMTDYRSFGPSGLIVSPLSLGTMTFGAGRWGSDLVEARGIFDAYVAAGGNVIDTADVYSGGESERMLGLIVRDSGLRDRLVLSTKSGFARSQGHPLHGGNGAINIRLGIEGSLRRLGTDRIDIYWMHVWDRTTPPEEVLQMLAAAVARGEILYYGFSNTPAWYVAKIATLAAAHGLPGPIGLQNAWSLIDRGVELDLAPMAAHFGLGIMPWSPLAGGLLTGKYGREMLAEAGRASAVPDRAMDVEAGKSDRLSGDNPYGGMLFTERNFKVVDTLRDVAAELGVPMAQAALAWVLSRPGVSTLLIGASRPEQVTANIKALEITLSPRQQARLHEASVLPALNPYFIFQLPREVIFGGQSVQPWKEAATSHGAA</sequence>
<keyword evidence="4" id="KW-1185">Reference proteome</keyword>
<name>A0ABY7UPG6_9RHOB</name>
<proteinExistence type="predicted"/>
<dbReference type="InterPro" id="IPR036812">
    <property type="entry name" value="NAD(P)_OxRdtase_dom_sf"/>
</dbReference>
<feature type="domain" description="NADP-dependent oxidoreductase" evidence="2">
    <location>
        <begin position="18"/>
        <end position="335"/>
    </location>
</feature>
<evidence type="ECO:0000313" key="3">
    <source>
        <dbReference type="EMBL" id="WDA11825.1"/>
    </source>
</evidence>
<dbReference type="SUPFAM" id="SSF51430">
    <property type="entry name" value="NAD(P)-linked oxidoreductase"/>
    <property type="match status" value="1"/>
</dbReference>
<dbReference type="Gene3D" id="3.20.20.100">
    <property type="entry name" value="NADP-dependent oxidoreductase domain"/>
    <property type="match status" value="1"/>
</dbReference>
<dbReference type="PANTHER" id="PTHR43364:SF4">
    <property type="entry name" value="NAD(P)-LINKED OXIDOREDUCTASE SUPERFAMILY PROTEIN"/>
    <property type="match status" value="1"/>
</dbReference>
<dbReference type="RefSeq" id="WP_273742986.1">
    <property type="nucleotide sequence ID" value="NZ_CP117466.1"/>
</dbReference>
<evidence type="ECO:0000259" key="2">
    <source>
        <dbReference type="Pfam" id="PF00248"/>
    </source>
</evidence>
<protein>
    <submittedName>
        <fullName evidence="3">Aldo/keto reductase</fullName>
    </submittedName>
</protein>
<evidence type="ECO:0000313" key="4">
    <source>
        <dbReference type="Proteomes" id="UP001216899"/>
    </source>
</evidence>
<dbReference type="PANTHER" id="PTHR43364">
    <property type="entry name" value="NADH-SPECIFIC METHYLGLYOXAL REDUCTASE-RELATED"/>
    <property type="match status" value="1"/>
</dbReference>
<dbReference type="InterPro" id="IPR023210">
    <property type="entry name" value="NADP_OxRdtase_dom"/>
</dbReference>
<gene>
    <name evidence="3" type="ORF">PRL19_11015</name>
</gene>
<dbReference type="InterPro" id="IPR050523">
    <property type="entry name" value="AKR_Detox_Biosynth"/>
</dbReference>
<accession>A0ABY7UPG6</accession>